<name>A0A8H8CQY0_AJECA</name>
<reference evidence="1 2" key="1">
    <citation type="submission" date="2021-01" db="EMBL/GenBank/DDBJ databases">
        <title>Chromosome-level genome assembly of a human fungal pathogen reveals clustering of transcriptionally co-regulated genes.</title>
        <authorList>
            <person name="Voorhies M."/>
            <person name="Cohen S."/>
            <person name="Shea T.P."/>
            <person name="Petrus S."/>
            <person name="Munoz J.F."/>
            <person name="Poplawski S."/>
            <person name="Goldman W.E."/>
            <person name="Michael T."/>
            <person name="Cuomo C.A."/>
            <person name="Sil A."/>
            <person name="Beyhan S."/>
        </authorList>
    </citation>
    <scope>NUCLEOTIDE SEQUENCE [LARGE SCALE GENOMIC DNA]</scope>
    <source>
        <strain evidence="1 2">G184AR</strain>
    </source>
</reference>
<evidence type="ECO:0000313" key="2">
    <source>
        <dbReference type="Proteomes" id="UP000670092"/>
    </source>
</evidence>
<gene>
    <name evidence="1" type="ORF">I7I52_11220</name>
</gene>
<dbReference type="EMBL" id="JAEVHI010000007">
    <property type="protein sequence ID" value="KAG5287446.1"/>
    <property type="molecule type" value="Genomic_DNA"/>
</dbReference>
<proteinExistence type="predicted"/>
<comment type="caution">
    <text evidence="1">The sequence shown here is derived from an EMBL/GenBank/DDBJ whole genome shotgun (WGS) entry which is preliminary data.</text>
</comment>
<dbReference type="Proteomes" id="UP000670092">
    <property type="component" value="Unassembled WGS sequence"/>
</dbReference>
<evidence type="ECO:0000313" key="1">
    <source>
        <dbReference type="EMBL" id="KAG5287446.1"/>
    </source>
</evidence>
<dbReference type="VEuPathDB" id="FungiDB:I7I52_11220"/>
<accession>A0A8H8CQY0</accession>
<sequence>MPTRVEAADSFVTHMNRSIVKKNNIVRKYQGKRYSIAEALEANNDEHSIWVTVTEEIPCVSLQLFSNTINAFQFAHSIRICTIYLLKKGKF</sequence>
<protein>
    <submittedName>
        <fullName evidence="1">Uncharacterized protein</fullName>
    </submittedName>
</protein>
<organism evidence="1 2">
    <name type="scientific">Ajellomyces capsulatus</name>
    <name type="common">Darling's disease fungus</name>
    <name type="synonym">Histoplasma capsulatum</name>
    <dbReference type="NCBI Taxonomy" id="5037"/>
    <lineage>
        <taxon>Eukaryota</taxon>
        <taxon>Fungi</taxon>
        <taxon>Dikarya</taxon>
        <taxon>Ascomycota</taxon>
        <taxon>Pezizomycotina</taxon>
        <taxon>Eurotiomycetes</taxon>
        <taxon>Eurotiomycetidae</taxon>
        <taxon>Onygenales</taxon>
        <taxon>Ajellomycetaceae</taxon>
        <taxon>Histoplasma</taxon>
    </lineage>
</organism>
<dbReference type="OrthoDB" id="10468603at2759"/>
<dbReference type="AlphaFoldDB" id="A0A8H8CQY0"/>